<dbReference type="InterPro" id="IPR040561">
    <property type="entry name" value="LPD38"/>
</dbReference>
<gene>
    <name evidence="2" type="ORF">H8E41_12410</name>
</gene>
<name>A0A8J6NHP7_9BACT</name>
<accession>A0A8J6NHP7</accession>
<feature type="non-terminal residue" evidence="2">
    <location>
        <position position="1"/>
    </location>
</feature>
<feature type="domain" description="Large polyvalent protein associated" evidence="1">
    <location>
        <begin position="603"/>
        <end position="783"/>
    </location>
</feature>
<dbReference type="Pfam" id="PF18857">
    <property type="entry name" value="LPD38"/>
    <property type="match status" value="1"/>
</dbReference>
<proteinExistence type="predicted"/>
<evidence type="ECO:0000313" key="2">
    <source>
        <dbReference type="EMBL" id="MBC8318699.1"/>
    </source>
</evidence>
<comment type="caution">
    <text evidence="2">The sequence shown here is derived from an EMBL/GenBank/DDBJ whole genome shotgun (WGS) entry which is preliminary data.</text>
</comment>
<evidence type="ECO:0000259" key="1">
    <source>
        <dbReference type="Pfam" id="PF18857"/>
    </source>
</evidence>
<reference evidence="2 3" key="1">
    <citation type="submission" date="2020-08" db="EMBL/GenBank/DDBJ databases">
        <title>Bridging the membrane lipid divide: bacteria of the FCB group superphylum have the potential to synthesize archaeal ether lipids.</title>
        <authorList>
            <person name="Villanueva L."/>
            <person name="Von Meijenfeldt F.A.B."/>
            <person name="Westbye A.B."/>
            <person name="Yadav S."/>
            <person name="Hopmans E.C."/>
            <person name="Dutilh B.E."/>
            <person name="Sinninghe Damste J.S."/>
        </authorList>
    </citation>
    <scope>NUCLEOTIDE SEQUENCE [LARGE SCALE GENOMIC DNA]</scope>
    <source>
        <strain evidence="2">NIOZ-UU47</strain>
    </source>
</reference>
<dbReference type="EMBL" id="JACNJZ010000179">
    <property type="protein sequence ID" value="MBC8318699.1"/>
    <property type="molecule type" value="Genomic_DNA"/>
</dbReference>
<dbReference type="Proteomes" id="UP000614424">
    <property type="component" value="Unassembled WGS sequence"/>
</dbReference>
<sequence>IRFQISEDRIYTPGQQAFKKAGGFGQRDKVTIKERVEEAKVLAGTKLRQGIVDQFHSLNKILKDKQAWMMAHLTKSDTGVLMTAINVGMPILDPSGAVDIKEGSKSLKEILAPLGNELDDFLAWIAANRSEKLMTEGREHLFTPEQIAAGKTLNQGREELYDTARREFEELGAAITDIAVKTNLVNEEEAQRWREEGFYVPFYRMLEEQETSRRGPGNINGLTNQQAYKKLKGGKSQLDDLLTNTLLNWNHLISAGLRNQAGKKALESAEEMGMATRLTGKAFWKEEENSFTLEGIEDTSATISLIDEVYHADADGGFVKTFETLKTAKREVHKHLVEMGLMEAGDVLNIPHGKNSVYVRDNGREIWYELDQTPEGQLVLDSIMSLSYEGSNTPAMKAMRAFKRGLTRGVTASPGFKIRNLMRDSLHAPAVANVSRNPLKNIAVGFKNTATMKRMEAGGGAFSQEGYIHGNDPDAMKRLVGVAQRTILNTMNRVSLMWHQYENFGNTLENINRVAGFQKDLAEGKTLLEANFNARDQLDFARSGSFASIRVLTQTIPFLNARIQGLDKLSRAAMDPAQRNQFGQVIATYTIASVALMLAMSGDDDYDEAQEWEKRTYHLFKIPGVDRMFRIPRPFEVGAIAYMNEQMARQFLDANSDIDELGSALYHTLSDTFAISAVPQAFKPLLEIYANKDSFRNTKIESIAMQHLSKKERSSPWTSEVAKGTSAAMSAVLPDDVILSPVQIQHLVKAYTGWAGATTLASIDFLIKKVNGDISPETKLSEYTWNPVSSFVRDEEAKSSKYVNKFYENMSELDMMWGDIRKYRDTPGGKAVTLEQRNKLRYRKLYNKISKQLSAIRSEERRIYTDPNMTAIQKRMRLSATRRKKNELAKKATTISEDVF</sequence>
<organism evidence="2 3">
    <name type="scientific">Candidatus Desulfobia pelagia</name>
    <dbReference type="NCBI Taxonomy" id="2841692"/>
    <lineage>
        <taxon>Bacteria</taxon>
        <taxon>Pseudomonadati</taxon>
        <taxon>Thermodesulfobacteriota</taxon>
        <taxon>Desulfobulbia</taxon>
        <taxon>Desulfobulbales</taxon>
        <taxon>Desulfobulbaceae</taxon>
        <taxon>Candidatus Desulfobia</taxon>
    </lineage>
</organism>
<dbReference type="AlphaFoldDB" id="A0A8J6NHP7"/>
<protein>
    <recommendedName>
        <fullName evidence="1">Large polyvalent protein associated domain-containing protein</fullName>
    </recommendedName>
</protein>
<evidence type="ECO:0000313" key="3">
    <source>
        <dbReference type="Proteomes" id="UP000614424"/>
    </source>
</evidence>